<protein>
    <submittedName>
        <fullName evidence="9">Uncharacterized protein</fullName>
    </submittedName>
</protein>
<keyword evidence="7 8" id="KW-0472">Membrane</keyword>
<feature type="transmembrane region" description="Helical" evidence="8">
    <location>
        <begin position="171"/>
        <end position="194"/>
    </location>
</feature>
<dbReference type="GeneID" id="20091434"/>
<evidence type="ECO:0000256" key="5">
    <source>
        <dbReference type="ARBA" id="ARBA00022692"/>
    </source>
</evidence>
<gene>
    <name evidence="9" type="ORF">H310_14384</name>
</gene>
<dbReference type="PANTHER" id="PTHR30574:SF1">
    <property type="entry name" value="SULPHUR TRANSPORT DOMAIN-CONTAINING PROTEIN"/>
    <property type="match status" value="1"/>
</dbReference>
<keyword evidence="2" id="KW-0813">Transport</keyword>
<keyword evidence="5 8" id="KW-0812">Transmembrane</keyword>
<dbReference type="VEuPathDB" id="FungiDB:H310_14384"/>
<keyword evidence="3" id="KW-1003">Cell membrane</keyword>
<accession>A0A024TBE6</accession>
<keyword evidence="4" id="KW-0997">Cell inner membrane</keyword>
<keyword evidence="6 8" id="KW-1133">Transmembrane helix</keyword>
<reference evidence="9" key="1">
    <citation type="submission" date="2013-12" db="EMBL/GenBank/DDBJ databases">
        <title>The Genome Sequence of Aphanomyces invadans NJM9701.</title>
        <authorList>
            <consortium name="The Broad Institute Genomics Platform"/>
            <person name="Russ C."/>
            <person name="Tyler B."/>
            <person name="van West P."/>
            <person name="Dieguez-Uribeondo J."/>
            <person name="Young S.K."/>
            <person name="Zeng Q."/>
            <person name="Gargeya S."/>
            <person name="Fitzgerald M."/>
            <person name="Abouelleil A."/>
            <person name="Alvarado L."/>
            <person name="Chapman S.B."/>
            <person name="Gainer-Dewar J."/>
            <person name="Goldberg J."/>
            <person name="Griggs A."/>
            <person name="Gujja S."/>
            <person name="Hansen M."/>
            <person name="Howarth C."/>
            <person name="Imamovic A."/>
            <person name="Ireland A."/>
            <person name="Larimer J."/>
            <person name="McCowan C."/>
            <person name="Murphy C."/>
            <person name="Pearson M."/>
            <person name="Poon T.W."/>
            <person name="Priest M."/>
            <person name="Roberts A."/>
            <person name="Saif S."/>
            <person name="Shea T."/>
            <person name="Sykes S."/>
            <person name="Wortman J."/>
            <person name="Nusbaum C."/>
            <person name="Birren B."/>
        </authorList>
    </citation>
    <scope>NUCLEOTIDE SEQUENCE [LARGE SCALE GENOMIC DNA]</scope>
    <source>
        <strain evidence="9">NJM9701</strain>
    </source>
</reference>
<dbReference type="STRING" id="157072.A0A024TBE6"/>
<evidence type="ECO:0000256" key="3">
    <source>
        <dbReference type="ARBA" id="ARBA00022475"/>
    </source>
</evidence>
<evidence type="ECO:0000313" key="9">
    <source>
        <dbReference type="EMBL" id="ETV90891.1"/>
    </source>
</evidence>
<comment type="subcellular location">
    <subcellularLocation>
        <location evidence="1">Cell inner membrane</location>
        <topology evidence="1">Multi-pass membrane protein</topology>
    </subcellularLocation>
</comment>
<proteinExistence type="predicted"/>
<feature type="transmembrane region" description="Helical" evidence="8">
    <location>
        <begin position="140"/>
        <end position="159"/>
    </location>
</feature>
<organism evidence="9">
    <name type="scientific">Aphanomyces invadans</name>
    <dbReference type="NCBI Taxonomy" id="157072"/>
    <lineage>
        <taxon>Eukaryota</taxon>
        <taxon>Sar</taxon>
        <taxon>Stramenopiles</taxon>
        <taxon>Oomycota</taxon>
        <taxon>Saprolegniomycetes</taxon>
        <taxon>Saprolegniales</taxon>
        <taxon>Verrucalvaceae</taxon>
        <taxon>Aphanomyces</taxon>
    </lineage>
</organism>
<dbReference type="Pfam" id="PF04143">
    <property type="entry name" value="Sulf_transp"/>
    <property type="match status" value="1"/>
</dbReference>
<sequence>MATQSPLLFNDAPTQLSPPWASPLSLGLMVTTGAVFGFAMNKGQVHLPHVIQDQMTLSQFTMMKMFLAALGMSALSKAIFRAVRPDDFDAIQKKRATDPSHAGVLTAGGLILGTGMAISGSCPGSVYVQLGAQIPSALPVWGGVLVGTLVTLALIKPLIGQWQESKPKVATIVPVRCVVHAAVGVILIGLAVVLEVFVPERDLQASAWLPTVAGVVVGSLQLPLVLLLRRSLGATQSYKSAIALALYPIRNTRVGKCLHVPAATDLSTFVFVLAVVVGSAVASAVSTDPIPTGPIPSVLSSLVGGALIGVGATVACGCTSGHGLSGAALLMKSSFIVLPAIFVGGIATGLLRSVVVSGQRA</sequence>
<feature type="transmembrane region" description="Helical" evidence="8">
    <location>
        <begin position="206"/>
        <end position="228"/>
    </location>
</feature>
<evidence type="ECO:0000256" key="6">
    <source>
        <dbReference type="ARBA" id="ARBA00022989"/>
    </source>
</evidence>
<feature type="transmembrane region" description="Helical" evidence="8">
    <location>
        <begin position="101"/>
        <end position="120"/>
    </location>
</feature>
<name>A0A024TBE6_9STRA</name>
<dbReference type="OrthoDB" id="10254418at2759"/>
<dbReference type="EMBL" id="KI914019">
    <property type="protein sequence ID" value="ETV90891.1"/>
    <property type="molecule type" value="Genomic_DNA"/>
</dbReference>
<dbReference type="RefSeq" id="XP_008880456.1">
    <property type="nucleotide sequence ID" value="XM_008882234.1"/>
</dbReference>
<feature type="transmembrane region" description="Helical" evidence="8">
    <location>
        <begin position="20"/>
        <end position="40"/>
    </location>
</feature>
<evidence type="ECO:0000256" key="4">
    <source>
        <dbReference type="ARBA" id="ARBA00022519"/>
    </source>
</evidence>
<dbReference type="GO" id="GO:0005886">
    <property type="term" value="C:plasma membrane"/>
    <property type="evidence" value="ECO:0007669"/>
    <property type="project" value="UniProtKB-SubCell"/>
</dbReference>
<evidence type="ECO:0000256" key="8">
    <source>
        <dbReference type="SAM" id="Phobius"/>
    </source>
</evidence>
<feature type="transmembrane region" description="Helical" evidence="8">
    <location>
        <begin position="298"/>
        <end position="317"/>
    </location>
</feature>
<dbReference type="eggNOG" id="ENOG502RZM3">
    <property type="taxonomic scope" value="Eukaryota"/>
</dbReference>
<dbReference type="InterPro" id="IPR007272">
    <property type="entry name" value="Sulf_transp_TsuA/YedE"/>
</dbReference>
<feature type="transmembrane region" description="Helical" evidence="8">
    <location>
        <begin position="266"/>
        <end position="286"/>
    </location>
</feature>
<evidence type="ECO:0000256" key="2">
    <source>
        <dbReference type="ARBA" id="ARBA00022448"/>
    </source>
</evidence>
<evidence type="ECO:0000256" key="1">
    <source>
        <dbReference type="ARBA" id="ARBA00004429"/>
    </source>
</evidence>
<evidence type="ECO:0000256" key="7">
    <source>
        <dbReference type="ARBA" id="ARBA00023136"/>
    </source>
</evidence>
<feature type="transmembrane region" description="Helical" evidence="8">
    <location>
        <begin position="329"/>
        <end position="351"/>
    </location>
</feature>
<dbReference type="PANTHER" id="PTHR30574">
    <property type="entry name" value="INNER MEMBRANE PROTEIN YEDE"/>
    <property type="match status" value="1"/>
</dbReference>
<dbReference type="AlphaFoldDB" id="A0A024TBE6"/>